<dbReference type="Pfam" id="PF01555">
    <property type="entry name" value="N6_N4_Mtase"/>
    <property type="match status" value="1"/>
</dbReference>
<dbReference type="SUPFAM" id="SSF53335">
    <property type="entry name" value="S-adenosyl-L-methionine-dependent methyltransferases"/>
    <property type="match status" value="1"/>
</dbReference>
<dbReference type="GO" id="GO:0003677">
    <property type="term" value="F:DNA binding"/>
    <property type="evidence" value="ECO:0007669"/>
    <property type="project" value="InterPro"/>
</dbReference>
<organism evidence="5 6">
    <name type="scientific">Leptotrichia trevisanii</name>
    <dbReference type="NCBI Taxonomy" id="109328"/>
    <lineage>
        <taxon>Bacteria</taxon>
        <taxon>Fusobacteriati</taxon>
        <taxon>Fusobacteriota</taxon>
        <taxon>Fusobacteriia</taxon>
        <taxon>Fusobacteriales</taxon>
        <taxon>Leptotrichiaceae</taxon>
        <taxon>Leptotrichia</taxon>
    </lineage>
</organism>
<evidence type="ECO:0000313" key="5">
    <source>
        <dbReference type="EMBL" id="BBM51477.1"/>
    </source>
</evidence>
<dbReference type="Proteomes" id="UP000321378">
    <property type="component" value="Chromosome"/>
</dbReference>
<dbReference type="EMBL" id="AP019840">
    <property type="protein sequence ID" value="BBM51477.1"/>
    <property type="molecule type" value="Genomic_DNA"/>
</dbReference>
<dbReference type="GO" id="GO:0032259">
    <property type="term" value="P:methylation"/>
    <property type="evidence" value="ECO:0007669"/>
    <property type="project" value="UniProtKB-KW"/>
</dbReference>
<dbReference type="Gene3D" id="3.40.50.150">
    <property type="entry name" value="Vaccinia Virus protein VP39"/>
    <property type="match status" value="1"/>
</dbReference>
<dbReference type="PROSITE" id="PS00092">
    <property type="entry name" value="N6_MTASE"/>
    <property type="match status" value="1"/>
</dbReference>
<evidence type="ECO:0000313" key="6">
    <source>
        <dbReference type="Proteomes" id="UP000321378"/>
    </source>
</evidence>
<protein>
    <recommendedName>
        <fullName evidence="4">DNA methylase N-4/N-6 domain-containing protein</fullName>
    </recommendedName>
</protein>
<dbReference type="PRINTS" id="PR00508">
    <property type="entry name" value="S21N4MTFRASE"/>
</dbReference>
<dbReference type="InterPro" id="IPR001091">
    <property type="entry name" value="RM_Methyltransferase"/>
</dbReference>
<feature type="domain" description="DNA methylase N-4/N-6" evidence="4">
    <location>
        <begin position="62"/>
        <end position="387"/>
    </location>
</feature>
<reference evidence="5 6" key="1">
    <citation type="submission" date="2019-07" db="EMBL/GenBank/DDBJ databases">
        <title>Complete Genome Sequence of Leptotrichia trevisanii Strain JMUB3935.</title>
        <authorList>
            <person name="Watanabe S."/>
            <person name="Cui L."/>
        </authorList>
    </citation>
    <scope>NUCLEOTIDE SEQUENCE [LARGE SCALE GENOMIC DNA]</scope>
    <source>
        <strain evidence="5 6">JMUB3935</strain>
    </source>
</reference>
<dbReference type="GO" id="GO:0008170">
    <property type="term" value="F:N-methyltransferase activity"/>
    <property type="evidence" value="ECO:0007669"/>
    <property type="project" value="InterPro"/>
</dbReference>
<evidence type="ECO:0000256" key="2">
    <source>
        <dbReference type="ARBA" id="ARBA00022603"/>
    </source>
</evidence>
<dbReference type="InterPro" id="IPR002052">
    <property type="entry name" value="DNA_methylase_N6_adenine_CS"/>
</dbReference>
<dbReference type="RefSeq" id="WP_146995964.1">
    <property type="nucleotide sequence ID" value="NZ_AP019840.1"/>
</dbReference>
<dbReference type="AlphaFoldDB" id="A0A510KJP2"/>
<keyword evidence="3" id="KW-0808">Transferase</keyword>
<dbReference type="InterPro" id="IPR002941">
    <property type="entry name" value="DNA_methylase_N4/N6"/>
</dbReference>
<evidence type="ECO:0000259" key="4">
    <source>
        <dbReference type="Pfam" id="PF01555"/>
    </source>
</evidence>
<dbReference type="InterPro" id="IPR029063">
    <property type="entry name" value="SAM-dependent_MTases_sf"/>
</dbReference>
<keyword evidence="2" id="KW-0489">Methyltransferase</keyword>
<accession>A0A510KJP2</accession>
<sequence>MSKKLELTWVGKDKKISVEPRILIENKKLSNIENDENTENMLIHGDNLLALKALEQKYAGKIKCIYIDPPYNTGSAFEHYDDNLEHSIWLGLMRERLVILRNLLSENGFIACHIDDSEGAYLKVLMDEIFGRENYQTSFYVRVRYSGKTLKQDMNYHKEIEQIHIYRKEYGAIPNLNIQETGYEKFKYYIKELDNGKVINLGGKKVEIFEKDQYKLEKSEGTEYGLKEIWASGTILDGNSSGRFFRDYLNRRVTEDGLGILYKVWGIGNDRFDYRYFTGPKRANATKGKYYQGVPVEQLGKEKVEKKLPINNFFDLAGNFGNCRLEGGVEFRSGKKPEILLELILKYFSNPNDIILDSFLGSGTTAAVAHKMNRRYIGIEMGEHAYTHCKVRLDKVISGEDKGGITKNVNWQGGGAYRFYELAPTLINEDKFGEMVINKEYSPEMLANAVALHEGYNFNPNKEIFWKQSKSTENSYLFVTTKYVDINFLNSIKKEMKDGEYLVIACKNYDQVLEKKYSNIEIKKIPEMLLEKCEFNIENYNLNIINTPIYEEELGSEIDE</sequence>
<proteinExistence type="inferred from homology"/>
<evidence type="ECO:0000256" key="1">
    <source>
        <dbReference type="ARBA" id="ARBA00006594"/>
    </source>
</evidence>
<dbReference type="REBASE" id="356488">
    <property type="entry name" value="M.Ltr3935ORF444P"/>
</dbReference>
<name>A0A510KJP2_9FUSO</name>
<comment type="similarity">
    <text evidence="1">Belongs to the N(4)/N(6)-methyltransferase family.</text>
</comment>
<evidence type="ECO:0000256" key="3">
    <source>
        <dbReference type="ARBA" id="ARBA00022679"/>
    </source>
</evidence>
<gene>
    <name evidence="5" type="ORF">JMUB3935_0444</name>
</gene>